<protein>
    <submittedName>
        <fullName evidence="1">14270_t:CDS:1</fullName>
    </submittedName>
</protein>
<feature type="non-terminal residue" evidence="1">
    <location>
        <position position="1"/>
    </location>
</feature>
<accession>A0ACA9Q925</accession>
<evidence type="ECO:0000313" key="2">
    <source>
        <dbReference type="Proteomes" id="UP000789702"/>
    </source>
</evidence>
<organism evidence="1 2">
    <name type="scientific">Dentiscutata heterogama</name>
    <dbReference type="NCBI Taxonomy" id="1316150"/>
    <lineage>
        <taxon>Eukaryota</taxon>
        <taxon>Fungi</taxon>
        <taxon>Fungi incertae sedis</taxon>
        <taxon>Mucoromycota</taxon>
        <taxon>Glomeromycotina</taxon>
        <taxon>Glomeromycetes</taxon>
        <taxon>Diversisporales</taxon>
        <taxon>Gigasporaceae</taxon>
        <taxon>Dentiscutata</taxon>
    </lineage>
</organism>
<comment type="caution">
    <text evidence="1">The sequence shown here is derived from an EMBL/GenBank/DDBJ whole genome shotgun (WGS) entry which is preliminary data.</text>
</comment>
<feature type="non-terminal residue" evidence="1">
    <location>
        <position position="56"/>
    </location>
</feature>
<sequence length="56" mass="6080">VQSQEALQALLAMAASLNSSSTQNIKSNTSWPSKHLQEEVGNLELGVEKLLESLQK</sequence>
<keyword evidence="2" id="KW-1185">Reference proteome</keyword>
<dbReference type="EMBL" id="CAJVPU010040432">
    <property type="protein sequence ID" value="CAG8739300.1"/>
    <property type="molecule type" value="Genomic_DNA"/>
</dbReference>
<evidence type="ECO:0000313" key="1">
    <source>
        <dbReference type="EMBL" id="CAG8739300.1"/>
    </source>
</evidence>
<name>A0ACA9Q925_9GLOM</name>
<gene>
    <name evidence="1" type="ORF">DHETER_LOCUS13950</name>
</gene>
<reference evidence="1" key="1">
    <citation type="submission" date="2021-06" db="EMBL/GenBank/DDBJ databases">
        <authorList>
            <person name="Kallberg Y."/>
            <person name="Tangrot J."/>
            <person name="Rosling A."/>
        </authorList>
    </citation>
    <scope>NUCLEOTIDE SEQUENCE</scope>
    <source>
        <strain evidence="1">IL203A</strain>
    </source>
</reference>
<proteinExistence type="predicted"/>
<dbReference type="Proteomes" id="UP000789702">
    <property type="component" value="Unassembled WGS sequence"/>
</dbReference>